<dbReference type="Proteomes" id="UP000243217">
    <property type="component" value="Unassembled WGS sequence"/>
</dbReference>
<reference evidence="3 4" key="1">
    <citation type="journal article" date="2014" name="Genome Biol. Evol.">
        <title>The secreted proteins of Achlya hypogyna and Thraustotheca clavata identify the ancestral oomycete secretome and reveal gene acquisitions by horizontal gene transfer.</title>
        <authorList>
            <person name="Misner I."/>
            <person name="Blouin N."/>
            <person name="Leonard G."/>
            <person name="Richards T.A."/>
            <person name="Lane C.E."/>
        </authorList>
    </citation>
    <scope>NUCLEOTIDE SEQUENCE [LARGE SCALE GENOMIC DNA]</scope>
    <source>
        <strain evidence="3 4">ATCC 34112</strain>
    </source>
</reference>
<sequence length="1732" mass="195501">MVPAWTIIGLLLLIVSFICLTMALWSMHYSIPRIKSCVFRATFAYLISRTVHALAWSIVSISFIDQFVHDKSTWLVLDSYYDAGGFRILRHDDNELDDPPSEVIVFVFIGDIATISGALWMLVLVVEVINLAKKTLDRGSSKELWTFRRYTFINIAAIAIYTVMSFSINGPGFFSGRYTTILIISSILQALVLISVSSGVWYLRTHSRKYESTDGQVIQSPLYLRLKRILIVYVVTSMPYLIVASIMLACSSPTEYVPRWAMGTSSLLYYTSGAVFALILVGSQDCFSSCFRRSEEVRPTLVHLSPKQEAPTGYPVFVNTDIESSSHLWSQLGPTMNAAQEIHDNLLRALLVRHRGYEITTCGDAFQLAFHTIADAVAYCLDVQLELISQPWPVEFVDSGLPGSWTESLRTNHVPLMKPKPAYLFHGIRVRMGIHASSEAEGQLFHQVHPVTHRSTYVGLSELIGREVGDLGNGGQIIVTERVAEWLAMQQQLNTSWNRSHSFVLDKLGVYSISDLKIDLKISQVLPLALKERMSRFKKKISNLRTTTTNSNSINRYDLMQSPREVIMVPIWSTMYAICFIISYIATSTAAYKMHRTKNQIISCVFYATFWYFISKALYSFTRLIVMSAVIYEFSKETSSWLVLDHIHDAGGIRLLASPSADTLMQSPPTGVLLALLIGDAVLIAGALWMLILVIELIRLAKKAMDRGTKLEKRTYTLYAIVIWALVLVSGLQSSGSTENPDTHFLSASFYSGRFEIVLIVANAIQTLVILLAAIAMWYLRKRGCDFEGIDGQVTRSPLYLRLKRILMVYCVTSVPYMLTTWLTLIYRKFNAEFPSVVVGIVAILYHSSGLPFAIVMVGSQQCCLKCLLPLEESESLQSPISKSPPKCPVFVNTDIESSSHLWNQLGPTMNVVQEIHDNLLRALLVRHHGYEITTCGDAFQLAFHTISDAVAYCLDVQLELLSQPWPVEFIDSGLPGSWTELLRTNYVSLLKPKHPYLFHGLRVRMGIHASSETEGQLFQQIHPVTHRTTYVGLSELIGREVGEIGNGGQIIVTAPVLEWLMKQSHFNTKFYQEYPFVYRDLGVYNIVDLKIHLAIAEILPVALKSRQDHFHSIPNLTSHLLYERHDSTAYDLLRTPLRSNKNALDMASMHSSFFCTMEVEFPTWTIVYLIVLLISLTATTLAVWTLKRSLFAIQSCVYYATLWYFVWKSIYALSRTVLMCIFLNEFNQKPSRWLNKTMENDVSGLRILGTSDTRNGDVPTFVVWVLFISDAALLSGVLWMIILVVELTRLAKKTMDRGPLREKQVRRNYLVSTTLVVVFYFTVCQLLSKEGLFSNNAKFINIVSNTMQTIVIVAVGFGMVSLRQRGQKFEGTSGEIEQSPLYSRLKRILIVFMVFSLPYTVVNWIAITPESADNIPTVILGVTQLLYFASGLFFALVMVASQECFSMCMSREKRRTRYTASSFAHAPTKNPVFVNTDIESSSFLWGQLGQTMHDAQELHDDLLRSLLVKHKGYEITTCGDAFQLAFHDIADAVAYCLDVQVQLLHAPWPIDFVDSGYAGSISVVMPKSTPLPTRIKHPYLFRGLRVRMGIHASNEKDEGQIFTNIHPVTQRTTYVGLAEMIGREVSDLGNGGQIIVTARVASWLRKQIDEKNDWWHANACTMKDLGVYRINDLKIDLGIAQVLPEILKDRSTMFRTIGNTRSRMSYQRHDSTTYDLLMSPGDDEHILSVDC</sequence>
<feature type="transmembrane region" description="Helical" evidence="1">
    <location>
        <begin position="1389"/>
        <end position="1408"/>
    </location>
</feature>
<proteinExistence type="predicted"/>
<feature type="transmembrane region" description="Helical" evidence="1">
    <location>
        <begin position="1341"/>
        <end position="1361"/>
    </location>
</feature>
<dbReference type="PANTHER" id="PTHR43081">
    <property type="entry name" value="ADENYLATE CYCLASE, TERMINAL-DIFFERENTIATION SPECIFIC-RELATED"/>
    <property type="match status" value="1"/>
</dbReference>
<evidence type="ECO:0000313" key="3">
    <source>
        <dbReference type="EMBL" id="OQS07370.1"/>
    </source>
</evidence>
<dbReference type="Pfam" id="PF00211">
    <property type="entry name" value="Guanylate_cyc"/>
    <property type="match status" value="3"/>
</dbReference>
<feature type="transmembrane region" description="Helical" evidence="1">
    <location>
        <begin position="757"/>
        <end position="780"/>
    </location>
</feature>
<feature type="transmembrane region" description="Helical" evidence="1">
    <location>
        <begin position="1428"/>
        <end position="1449"/>
    </location>
</feature>
<dbReference type="PANTHER" id="PTHR43081:SF1">
    <property type="entry name" value="ADENYLATE CYCLASE, TERMINAL-DIFFERENTIATION SPECIFIC"/>
    <property type="match status" value="1"/>
</dbReference>
<dbReference type="OrthoDB" id="2021138at2759"/>
<dbReference type="EMBL" id="JNBS01000246">
    <property type="protein sequence ID" value="OQS07370.1"/>
    <property type="molecule type" value="Genomic_DNA"/>
</dbReference>
<organism evidence="3 4">
    <name type="scientific">Thraustotheca clavata</name>
    <dbReference type="NCBI Taxonomy" id="74557"/>
    <lineage>
        <taxon>Eukaryota</taxon>
        <taxon>Sar</taxon>
        <taxon>Stramenopiles</taxon>
        <taxon>Oomycota</taxon>
        <taxon>Saprolegniomycetes</taxon>
        <taxon>Saprolegniales</taxon>
        <taxon>Achlyaceae</taxon>
        <taxon>Thraustotheca</taxon>
    </lineage>
</organism>
<feature type="transmembrane region" description="Helical" evidence="1">
    <location>
        <begin position="150"/>
        <end position="168"/>
    </location>
</feature>
<feature type="transmembrane region" description="Helical" evidence="1">
    <location>
        <begin position="672"/>
        <end position="695"/>
    </location>
</feature>
<dbReference type="GO" id="GO:0009190">
    <property type="term" value="P:cyclic nucleotide biosynthetic process"/>
    <property type="evidence" value="ECO:0007669"/>
    <property type="project" value="InterPro"/>
</dbReference>
<protein>
    <recommendedName>
        <fullName evidence="2">Guanylate cyclase domain-containing protein</fullName>
    </recommendedName>
</protein>
<name>A0A1W0ABI9_9STRA</name>
<feature type="transmembrane region" description="Helical" evidence="1">
    <location>
        <begin position="571"/>
        <end position="592"/>
    </location>
</feature>
<evidence type="ECO:0000259" key="2">
    <source>
        <dbReference type="Pfam" id="PF00211"/>
    </source>
</evidence>
<feature type="transmembrane region" description="Helical" evidence="1">
    <location>
        <begin position="716"/>
        <end position="737"/>
    </location>
</feature>
<dbReference type="GO" id="GO:0035556">
    <property type="term" value="P:intracellular signal transduction"/>
    <property type="evidence" value="ECO:0007669"/>
    <property type="project" value="InterPro"/>
</dbReference>
<feature type="transmembrane region" description="Helical" evidence="1">
    <location>
        <begin position="37"/>
        <end position="64"/>
    </location>
</feature>
<feature type="transmembrane region" description="Helical" evidence="1">
    <location>
        <begin position="806"/>
        <end position="827"/>
    </location>
</feature>
<dbReference type="STRING" id="74557.A0A1W0ABI9"/>
<feature type="transmembrane region" description="Helical" evidence="1">
    <location>
        <begin position="6"/>
        <end position="25"/>
    </location>
</feature>
<feature type="transmembrane region" description="Helical" evidence="1">
    <location>
        <begin position="229"/>
        <end position="249"/>
    </location>
</feature>
<keyword evidence="1" id="KW-0472">Membrane</keyword>
<keyword evidence="4" id="KW-1185">Reference proteome</keyword>
<dbReference type="InterPro" id="IPR050697">
    <property type="entry name" value="Adenylyl/Guanylyl_Cyclase_3/4"/>
</dbReference>
<dbReference type="InterPro" id="IPR029787">
    <property type="entry name" value="Nucleotide_cyclase"/>
</dbReference>
<comment type="caution">
    <text evidence="3">The sequence shown here is derived from an EMBL/GenBank/DDBJ whole genome shotgun (WGS) entry which is preliminary data.</text>
</comment>
<evidence type="ECO:0000256" key="1">
    <source>
        <dbReference type="SAM" id="Phobius"/>
    </source>
</evidence>
<evidence type="ECO:0000313" key="4">
    <source>
        <dbReference type="Proteomes" id="UP000243217"/>
    </source>
</evidence>
<keyword evidence="1" id="KW-0812">Transmembrane</keyword>
<feature type="domain" description="Guanylate cyclase" evidence="2">
    <location>
        <begin position="1477"/>
        <end position="1649"/>
    </location>
</feature>
<feature type="domain" description="Guanylate cyclase" evidence="2">
    <location>
        <begin position="320"/>
        <end position="493"/>
    </location>
</feature>
<gene>
    <name evidence="3" type="ORF">THRCLA_00624</name>
</gene>
<feature type="transmembrane region" description="Helical" evidence="1">
    <location>
        <begin position="180"/>
        <end position="203"/>
    </location>
</feature>
<dbReference type="InterPro" id="IPR001054">
    <property type="entry name" value="A/G_cyclase"/>
</dbReference>
<feature type="transmembrane region" description="Helical" evidence="1">
    <location>
        <begin position="103"/>
        <end position="129"/>
    </location>
</feature>
<feature type="transmembrane region" description="Helical" evidence="1">
    <location>
        <begin position="1162"/>
        <end position="1185"/>
    </location>
</feature>
<accession>A0A1W0ABI9</accession>
<feature type="transmembrane region" description="Helical" evidence="1">
    <location>
        <begin position="1262"/>
        <end position="1289"/>
    </location>
</feature>
<feature type="transmembrane region" description="Helical" evidence="1">
    <location>
        <begin position="1310"/>
        <end position="1329"/>
    </location>
</feature>
<keyword evidence="1" id="KW-1133">Transmembrane helix</keyword>
<feature type="transmembrane region" description="Helical" evidence="1">
    <location>
        <begin position="1197"/>
        <end position="1225"/>
    </location>
</feature>
<feature type="domain" description="Guanylate cyclase" evidence="2">
    <location>
        <begin position="894"/>
        <end position="1068"/>
    </location>
</feature>
<dbReference type="SUPFAM" id="SSF55073">
    <property type="entry name" value="Nucleotide cyclase"/>
    <property type="match status" value="3"/>
</dbReference>
<dbReference type="Gene3D" id="3.30.70.1230">
    <property type="entry name" value="Nucleotide cyclase"/>
    <property type="match status" value="3"/>
</dbReference>